<dbReference type="EMBL" id="JAUSWL010000011">
    <property type="protein sequence ID" value="MDQ0545949.1"/>
    <property type="molecule type" value="Genomic_DNA"/>
</dbReference>
<dbReference type="AlphaFoldDB" id="A0AAJ1TWC7"/>
<evidence type="ECO:0000313" key="9">
    <source>
        <dbReference type="Proteomes" id="UP001223420"/>
    </source>
</evidence>
<protein>
    <recommendedName>
        <fullName evidence="7">Single Cache domain-containing protein</fullName>
    </recommendedName>
</protein>
<reference evidence="8" key="1">
    <citation type="submission" date="2023-07" db="EMBL/GenBank/DDBJ databases">
        <title>Genomic Encyclopedia of Type Strains, Phase IV (KMG-IV): sequencing the most valuable type-strain genomes for metagenomic binning, comparative biology and taxonomic classification.</title>
        <authorList>
            <person name="Goeker M."/>
        </authorList>
    </citation>
    <scope>NUCLEOTIDE SEQUENCE</scope>
    <source>
        <strain evidence="8">DSM 19569</strain>
    </source>
</reference>
<evidence type="ECO:0000256" key="6">
    <source>
        <dbReference type="SAM" id="SignalP"/>
    </source>
</evidence>
<feature type="signal peptide" evidence="6">
    <location>
        <begin position="1"/>
        <end position="24"/>
    </location>
</feature>
<dbReference type="InterPro" id="IPR033480">
    <property type="entry name" value="sCache_2"/>
</dbReference>
<name>A0AAJ1TWC7_9HYPH</name>
<evidence type="ECO:0000256" key="1">
    <source>
        <dbReference type="ARBA" id="ARBA00004651"/>
    </source>
</evidence>
<dbReference type="Gene3D" id="3.30.450.20">
    <property type="entry name" value="PAS domain"/>
    <property type="match status" value="1"/>
</dbReference>
<keyword evidence="6" id="KW-0732">Signal</keyword>
<comment type="subcellular location">
    <subcellularLocation>
        <location evidence="1">Cell membrane</location>
        <topology evidence="1">Multi-pass membrane protein</topology>
    </subcellularLocation>
</comment>
<keyword evidence="2" id="KW-1003">Cell membrane</keyword>
<sequence length="238" mass="24817">MALRTALLVATLMGIAQPPGSALACGDGEAPTACDDPSPNGFASWMLGRVAQALRADPAGALADFTAGTRGFRTADTYVFCVGPDGIMTAHPSPILKGHDVRDLHDRTGNHFIQTMLGTAKPGQIAVIHYLFPKPGSTVEEPKTTYYTRAGDQMCAVGVYDTDQAAPAAATPDGRVAQLRQTLDEKIPSQARADWIAFLEALNAQGDAKAAAIAQARRDIRAATAALDSAGLRTAGAE</sequence>
<evidence type="ECO:0000256" key="3">
    <source>
        <dbReference type="ARBA" id="ARBA00022692"/>
    </source>
</evidence>
<feature type="domain" description="Single Cache" evidence="7">
    <location>
        <begin position="71"/>
        <end position="148"/>
    </location>
</feature>
<feature type="chain" id="PRO_5042584550" description="Single Cache domain-containing protein" evidence="6">
    <location>
        <begin position="25"/>
        <end position="238"/>
    </location>
</feature>
<dbReference type="GO" id="GO:0005886">
    <property type="term" value="C:plasma membrane"/>
    <property type="evidence" value="ECO:0007669"/>
    <property type="project" value="UniProtKB-SubCell"/>
</dbReference>
<proteinExistence type="predicted"/>
<dbReference type="PROSITE" id="PS51257">
    <property type="entry name" value="PROKAR_LIPOPROTEIN"/>
    <property type="match status" value="1"/>
</dbReference>
<evidence type="ECO:0000256" key="4">
    <source>
        <dbReference type="ARBA" id="ARBA00022989"/>
    </source>
</evidence>
<evidence type="ECO:0000256" key="5">
    <source>
        <dbReference type="ARBA" id="ARBA00023136"/>
    </source>
</evidence>
<comment type="caution">
    <text evidence="8">The sequence shown here is derived from an EMBL/GenBank/DDBJ whole genome shotgun (WGS) entry which is preliminary data.</text>
</comment>
<evidence type="ECO:0000259" key="7">
    <source>
        <dbReference type="Pfam" id="PF17200"/>
    </source>
</evidence>
<keyword evidence="4" id="KW-1133">Transmembrane helix</keyword>
<gene>
    <name evidence="8" type="ORF">QO001_004897</name>
</gene>
<evidence type="ECO:0000256" key="2">
    <source>
        <dbReference type="ARBA" id="ARBA00022475"/>
    </source>
</evidence>
<keyword evidence="3" id="KW-0812">Transmembrane</keyword>
<evidence type="ECO:0000313" key="8">
    <source>
        <dbReference type="EMBL" id="MDQ0545949.1"/>
    </source>
</evidence>
<dbReference type="Pfam" id="PF17200">
    <property type="entry name" value="sCache_2"/>
    <property type="match status" value="1"/>
</dbReference>
<dbReference type="Proteomes" id="UP001223420">
    <property type="component" value="Unassembled WGS sequence"/>
</dbReference>
<keyword evidence="5" id="KW-0472">Membrane</keyword>
<organism evidence="8 9">
    <name type="scientific">Methylobacterium brachiatum</name>
    <dbReference type="NCBI Taxonomy" id="269660"/>
    <lineage>
        <taxon>Bacteria</taxon>
        <taxon>Pseudomonadati</taxon>
        <taxon>Pseudomonadota</taxon>
        <taxon>Alphaproteobacteria</taxon>
        <taxon>Hyphomicrobiales</taxon>
        <taxon>Methylobacteriaceae</taxon>
        <taxon>Methylobacterium</taxon>
    </lineage>
</organism>
<dbReference type="RefSeq" id="WP_230367447.1">
    <property type="nucleotide sequence ID" value="NZ_JAJALK010000012.1"/>
</dbReference>
<accession>A0AAJ1TWC7</accession>